<keyword evidence="7 9" id="KW-0472">Membrane</keyword>
<comment type="similarity">
    <text evidence="8">Belongs to the exbB/tolQ family.</text>
</comment>
<dbReference type="EMBL" id="CP001055">
    <property type="protein sequence ID" value="ACC98000.1"/>
    <property type="molecule type" value="Genomic_DNA"/>
</dbReference>
<dbReference type="Pfam" id="PF01618">
    <property type="entry name" value="MotA_ExbB"/>
    <property type="match status" value="1"/>
</dbReference>
<evidence type="ECO:0000256" key="9">
    <source>
        <dbReference type="SAM" id="Phobius"/>
    </source>
</evidence>
<protein>
    <submittedName>
        <fullName evidence="11">Biopolymer transport protein</fullName>
    </submittedName>
</protein>
<sequence length="209" mass="22837">MDFSNITNIEELLKAGGPVLIFLIFLSIVSLTIILERFFTLRKQIKMSRKLIAYAKYQLQAGQIDKIIEACGRDIAKNTPAGRLIKTLLTSNRQGANLKDYSDEVIDWEVTLLHKKLPVLATLGSTTPFIGLFGTVLGVMRAFADLAAMTAATAGPSVVAKGIAEALINTAAGLFVAVPAVIAYNYFTTQINFFERELENIASEITHAR</sequence>
<reference evidence="11 12" key="1">
    <citation type="journal article" date="2009" name="Appl. Environ. Microbiol.">
        <title>Genomic analysis of 'Elusimicrobium minutum,' the first cultivated representative of the phylum 'Elusimicrobia' (formerly termite group 1).</title>
        <authorList>
            <person name="Herlemann D.P.R."/>
            <person name="Geissinger O."/>
            <person name="Ikeda-Ohtsubo W."/>
            <person name="Kunin V."/>
            <person name="Sun H."/>
            <person name="Lapidus A."/>
            <person name="Hugenholtz P."/>
            <person name="Brune A."/>
        </authorList>
    </citation>
    <scope>NUCLEOTIDE SEQUENCE [LARGE SCALE GENOMIC DNA]</scope>
    <source>
        <strain evidence="11 12">Pei191</strain>
    </source>
</reference>
<dbReference type="HOGENOM" id="CLU_053325_4_4_0"/>
<gene>
    <name evidence="11" type="ordered locus">Emin_0443</name>
</gene>
<evidence type="ECO:0000256" key="5">
    <source>
        <dbReference type="ARBA" id="ARBA00022927"/>
    </source>
</evidence>
<feature type="transmembrane region" description="Helical" evidence="9">
    <location>
        <begin position="163"/>
        <end position="187"/>
    </location>
</feature>
<evidence type="ECO:0000256" key="6">
    <source>
        <dbReference type="ARBA" id="ARBA00022989"/>
    </source>
</evidence>
<keyword evidence="2 8" id="KW-0813">Transport</keyword>
<dbReference type="OrthoDB" id="4045at2"/>
<dbReference type="AlphaFoldDB" id="B2KBH8"/>
<dbReference type="GO" id="GO:0017038">
    <property type="term" value="P:protein import"/>
    <property type="evidence" value="ECO:0007669"/>
    <property type="project" value="TreeGrafter"/>
</dbReference>
<dbReference type="InterPro" id="IPR050790">
    <property type="entry name" value="ExbB/TolQ_transport"/>
</dbReference>
<keyword evidence="3" id="KW-1003">Cell membrane</keyword>
<evidence type="ECO:0000256" key="7">
    <source>
        <dbReference type="ARBA" id="ARBA00023136"/>
    </source>
</evidence>
<keyword evidence="6 9" id="KW-1133">Transmembrane helix</keyword>
<keyword evidence="4 9" id="KW-0812">Transmembrane</keyword>
<comment type="subcellular location">
    <subcellularLocation>
        <location evidence="1">Cell membrane</location>
        <topology evidence="1">Multi-pass membrane protein</topology>
    </subcellularLocation>
    <subcellularLocation>
        <location evidence="8">Membrane</location>
        <topology evidence="8">Multi-pass membrane protein</topology>
    </subcellularLocation>
</comment>
<name>B2KBH8_ELUMP</name>
<feature type="domain" description="MotA/TolQ/ExbB proton channel" evidence="10">
    <location>
        <begin position="79"/>
        <end position="199"/>
    </location>
</feature>
<proteinExistence type="inferred from homology"/>
<feature type="transmembrane region" description="Helical" evidence="9">
    <location>
        <begin position="119"/>
        <end position="143"/>
    </location>
</feature>
<dbReference type="InterPro" id="IPR002898">
    <property type="entry name" value="MotA_ExbB_proton_chnl"/>
</dbReference>
<dbReference type="PANTHER" id="PTHR30625:SF15">
    <property type="entry name" value="BIOPOLYMER TRANSPORT PROTEIN EXBB"/>
    <property type="match status" value="1"/>
</dbReference>
<keyword evidence="12" id="KW-1185">Reference proteome</keyword>
<evidence type="ECO:0000259" key="10">
    <source>
        <dbReference type="Pfam" id="PF01618"/>
    </source>
</evidence>
<keyword evidence="5 8" id="KW-0653">Protein transport</keyword>
<evidence type="ECO:0000313" key="11">
    <source>
        <dbReference type="EMBL" id="ACC98000.1"/>
    </source>
</evidence>
<dbReference type="GO" id="GO:0005886">
    <property type="term" value="C:plasma membrane"/>
    <property type="evidence" value="ECO:0007669"/>
    <property type="project" value="UniProtKB-SubCell"/>
</dbReference>
<evidence type="ECO:0000256" key="2">
    <source>
        <dbReference type="ARBA" id="ARBA00022448"/>
    </source>
</evidence>
<dbReference type="KEGG" id="emi:Emin_0443"/>
<feature type="transmembrane region" description="Helical" evidence="9">
    <location>
        <begin position="20"/>
        <end position="39"/>
    </location>
</feature>
<evidence type="ECO:0000256" key="4">
    <source>
        <dbReference type="ARBA" id="ARBA00022692"/>
    </source>
</evidence>
<dbReference type="STRING" id="445932.Emin_0443"/>
<evidence type="ECO:0000256" key="3">
    <source>
        <dbReference type="ARBA" id="ARBA00022475"/>
    </source>
</evidence>
<evidence type="ECO:0000256" key="8">
    <source>
        <dbReference type="RuleBase" id="RU004057"/>
    </source>
</evidence>
<dbReference type="RefSeq" id="WP_012414615.1">
    <property type="nucleotide sequence ID" value="NC_010644.1"/>
</dbReference>
<evidence type="ECO:0000313" key="12">
    <source>
        <dbReference type="Proteomes" id="UP000001029"/>
    </source>
</evidence>
<evidence type="ECO:0000256" key="1">
    <source>
        <dbReference type="ARBA" id="ARBA00004651"/>
    </source>
</evidence>
<dbReference type="Proteomes" id="UP000001029">
    <property type="component" value="Chromosome"/>
</dbReference>
<accession>B2KBH8</accession>
<organism evidence="11 12">
    <name type="scientific">Elusimicrobium minutum (strain Pei191)</name>
    <dbReference type="NCBI Taxonomy" id="445932"/>
    <lineage>
        <taxon>Bacteria</taxon>
        <taxon>Pseudomonadati</taxon>
        <taxon>Elusimicrobiota</taxon>
        <taxon>Elusimicrobia</taxon>
        <taxon>Elusimicrobiales</taxon>
        <taxon>Elusimicrobiaceae</taxon>
        <taxon>Elusimicrobium</taxon>
    </lineage>
</organism>
<dbReference type="PANTHER" id="PTHR30625">
    <property type="entry name" value="PROTEIN TOLQ"/>
    <property type="match status" value="1"/>
</dbReference>